<gene>
    <name evidence="8" type="ORF">HNR40_004944</name>
</gene>
<sequence length="376" mass="42830">MPDTATQLLPPSAYFNTDWYEREQLHLFSRTWRYAGTIDDLKTPGSYRSTQVGRHPLVVVRGKDGELRAFHNVCRHRGTAVLSGSGVVDKQIVCPYHNWTYGLDGCLLAVTQRNEVDRHLDRSTLGLHPASVAVWRGLVFVHPDPEPEPLTGWLADLPDRMPPYDPEQLAEVMAPQRYDIKANWKVFMENALDNYHLGYVHKDTLVGYDHKRQEQYACGERHWFFYEPPLKPGELTPMEAGLKPIATEPRWYGSAFGLFFPNLFVLSSAVMWSSIEVIPTGPETTTFEMRTRFMPGQNGKLAVAGLKAAVGGLTRRLLRKQRRYDLIEEDVFCCEAVQVGIKSPLFSVGPIAYRYERGIQAFQRNVLDYVPLETGR</sequence>
<protein>
    <submittedName>
        <fullName evidence="8">Rieske 2Fe-2S family protein</fullName>
    </submittedName>
</protein>
<evidence type="ECO:0000256" key="5">
    <source>
        <dbReference type="ARBA" id="ARBA00023004"/>
    </source>
</evidence>
<dbReference type="Proteomes" id="UP000568380">
    <property type="component" value="Unassembled WGS sequence"/>
</dbReference>
<organism evidence="8 9">
    <name type="scientific">Nonomuraea endophytica</name>
    <dbReference type="NCBI Taxonomy" id="714136"/>
    <lineage>
        <taxon>Bacteria</taxon>
        <taxon>Bacillati</taxon>
        <taxon>Actinomycetota</taxon>
        <taxon>Actinomycetes</taxon>
        <taxon>Streptosporangiales</taxon>
        <taxon>Streptosporangiaceae</taxon>
        <taxon>Nonomuraea</taxon>
    </lineage>
</organism>
<dbReference type="PRINTS" id="PR00090">
    <property type="entry name" value="RNGDIOXGNASE"/>
</dbReference>
<dbReference type="AlphaFoldDB" id="A0A7W8A756"/>
<dbReference type="EMBL" id="JACHIN010000006">
    <property type="protein sequence ID" value="MBB5079458.1"/>
    <property type="molecule type" value="Genomic_DNA"/>
</dbReference>
<dbReference type="Gene3D" id="3.90.380.10">
    <property type="entry name" value="Naphthalene 1,2-dioxygenase Alpha Subunit, Chain A, domain 1"/>
    <property type="match status" value="1"/>
</dbReference>
<comment type="cofactor">
    <cofactor evidence="1">
        <name>Fe cation</name>
        <dbReference type="ChEBI" id="CHEBI:24875"/>
    </cofactor>
</comment>
<keyword evidence="4" id="KW-0560">Oxidoreductase</keyword>
<dbReference type="GO" id="GO:0004497">
    <property type="term" value="F:monooxygenase activity"/>
    <property type="evidence" value="ECO:0007669"/>
    <property type="project" value="UniProtKB-ARBA"/>
</dbReference>
<keyword evidence="2" id="KW-0001">2Fe-2S</keyword>
<dbReference type="RefSeq" id="WP_184965074.1">
    <property type="nucleotide sequence ID" value="NZ_JACHIN010000006.1"/>
</dbReference>
<keyword evidence="9" id="KW-1185">Reference proteome</keyword>
<dbReference type="Gene3D" id="2.102.10.10">
    <property type="entry name" value="Rieske [2Fe-2S] iron-sulphur domain"/>
    <property type="match status" value="1"/>
</dbReference>
<dbReference type="InterPro" id="IPR017941">
    <property type="entry name" value="Rieske_2Fe-2S"/>
</dbReference>
<dbReference type="Pfam" id="PF00355">
    <property type="entry name" value="Rieske"/>
    <property type="match status" value="1"/>
</dbReference>
<keyword evidence="5" id="KW-0408">Iron</keyword>
<evidence type="ECO:0000256" key="3">
    <source>
        <dbReference type="ARBA" id="ARBA00022723"/>
    </source>
</evidence>
<dbReference type="PROSITE" id="PS51296">
    <property type="entry name" value="RIESKE"/>
    <property type="match status" value="1"/>
</dbReference>
<evidence type="ECO:0000256" key="6">
    <source>
        <dbReference type="ARBA" id="ARBA00023014"/>
    </source>
</evidence>
<comment type="caution">
    <text evidence="8">The sequence shown here is derived from an EMBL/GenBank/DDBJ whole genome shotgun (WGS) entry which is preliminary data.</text>
</comment>
<proteinExistence type="predicted"/>
<dbReference type="InterPro" id="IPR036922">
    <property type="entry name" value="Rieske_2Fe-2S_sf"/>
</dbReference>
<dbReference type="CDD" id="cd00680">
    <property type="entry name" value="RHO_alpha_C"/>
    <property type="match status" value="1"/>
</dbReference>
<feature type="domain" description="Rieske" evidence="7">
    <location>
        <begin position="33"/>
        <end position="141"/>
    </location>
</feature>
<evidence type="ECO:0000259" key="7">
    <source>
        <dbReference type="PROSITE" id="PS51296"/>
    </source>
</evidence>
<dbReference type="CDD" id="cd03469">
    <property type="entry name" value="Rieske_RO_Alpha_N"/>
    <property type="match status" value="1"/>
</dbReference>
<reference evidence="8 9" key="1">
    <citation type="submission" date="2020-08" db="EMBL/GenBank/DDBJ databases">
        <title>Genomic Encyclopedia of Type Strains, Phase IV (KMG-IV): sequencing the most valuable type-strain genomes for metagenomic binning, comparative biology and taxonomic classification.</title>
        <authorList>
            <person name="Goeker M."/>
        </authorList>
    </citation>
    <scope>NUCLEOTIDE SEQUENCE [LARGE SCALE GENOMIC DNA]</scope>
    <source>
        <strain evidence="8 9">DSM 45385</strain>
    </source>
</reference>
<dbReference type="InterPro" id="IPR015879">
    <property type="entry name" value="Ring_hydroxy_dOase_asu_C_dom"/>
</dbReference>
<evidence type="ECO:0000256" key="1">
    <source>
        <dbReference type="ARBA" id="ARBA00001962"/>
    </source>
</evidence>
<dbReference type="PANTHER" id="PTHR43756:SF5">
    <property type="entry name" value="CHOLINE MONOOXYGENASE, CHLOROPLASTIC"/>
    <property type="match status" value="1"/>
</dbReference>
<dbReference type="Pfam" id="PF00848">
    <property type="entry name" value="Ring_hydroxyl_A"/>
    <property type="match status" value="1"/>
</dbReference>
<name>A0A7W8A756_9ACTN</name>
<evidence type="ECO:0000313" key="8">
    <source>
        <dbReference type="EMBL" id="MBB5079458.1"/>
    </source>
</evidence>
<accession>A0A7W8A756</accession>
<dbReference type="InterPro" id="IPR001663">
    <property type="entry name" value="Rng_hydr_dOase-A"/>
</dbReference>
<keyword evidence="3" id="KW-0479">Metal-binding</keyword>
<dbReference type="PANTHER" id="PTHR43756">
    <property type="entry name" value="CHOLINE MONOOXYGENASE, CHLOROPLASTIC"/>
    <property type="match status" value="1"/>
</dbReference>
<evidence type="ECO:0000256" key="4">
    <source>
        <dbReference type="ARBA" id="ARBA00023002"/>
    </source>
</evidence>
<dbReference type="GO" id="GO:0005506">
    <property type="term" value="F:iron ion binding"/>
    <property type="evidence" value="ECO:0007669"/>
    <property type="project" value="InterPro"/>
</dbReference>
<dbReference type="SUPFAM" id="SSF55961">
    <property type="entry name" value="Bet v1-like"/>
    <property type="match status" value="1"/>
</dbReference>
<evidence type="ECO:0000313" key="9">
    <source>
        <dbReference type="Proteomes" id="UP000568380"/>
    </source>
</evidence>
<evidence type="ECO:0000256" key="2">
    <source>
        <dbReference type="ARBA" id="ARBA00022714"/>
    </source>
</evidence>
<keyword evidence="6" id="KW-0411">Iron-sulfur</keyword>
<dbReference type="SUPFAM" id="SSF50022">
    <property type="entry name" value="ISP domain"/>
    <property type="match status" value="1"/>
</dbReference>
<dbReference type="GO" id="GO:0051537">
    <property type="term" value="F:2 iron, 2 sulfur cluster binding"/>
    <property type="evidence" value="ECO:0007669"/>
    <property type="project" value="UniProtKB-KW"/>
</dbReference>
<dbReference type="GO" id="GO:0016705">
    <property type="term" value="F:oxidoreductase activity, acting on paired donors, with incorporation or reduction of molecular oxygen"/>
    <property type="evidence" value="ECO:0007669"/>
    <property type="project" value="UniProtKB-ARBA"/>
</dbReference>